<organism evidence="3 4">
    <name type="scientific">Laedolimicola intestinihominis</name>
    <dbReference type="NCBI Taxonomy" id="3133166"/>
    <lineage>
        <taxon>Bacteria</taxon>
        <taxon>Bacillati</taxon>
        <taxon>Bacillota</taxon>
        <taxon>Clostridia</taxon>
        <taxon>Lachnospirales</taxon>
        <taxon>Lachnospiraceae</taxon>
        <taxon>Laedolimicola</taxon>
    </lineage>
</organism>
<dbReference type="SUPFAM" id="SSF51182">
    <property type="entry name" value="RmlC-like cupins"/>
    <property type="match status" value="1"/>
</dbReference>
<keyword evidence="1" id="KW-0479">Metal-binding</keyword>
<gene>
    <name evidence="3" type="ORF">WMO29_12425</name>
</gene>
<dbReference type="Proteomes" id="UP001438008">
    <property type="component" value="Unassembled WGS sequence"/>
</dbReference>
<feature type="domain" description="Cupin type-2" evidence="2">
    <location>
        <begin position="51"/>
        <end position="109"/>
    </location>
</feature>
<dbReference type="Pfam" id="PF07883">
    <property type="entry name" value="Cupin_2"/>
    <property type="match status" value="1"/>
</dbReference>
<name>A0ABV1FJN9_9FIRM</name>
<dbReference type="Gene3D" id="2.60.120.10">
    <property type="entry name" value="Jelly Rolls"/>
    <property type="match status" value="1"/>
</dbReference>
<dbReference type="RefSeq" id="WP_349165010.1">
    <property type="nucleotide sequence ID" value="NZ_JBBMFE010000012.1"/>
</dbReference>
<dbReference type="EMBL" id="JBBMFE010000012">
    <property type="protein sequence ID" value="MEQ2473284.1"/>
    <property type="molecule type" value="Genomic_DNA"/>
</dbReference>
<evidence type="ECO:0000259" key="2">
    <source>
        <dbReference type="Pfam" id="PF07883"/>
    </source>
</evidence>
<comment type="caution">
    <text evidence="3">The sequence shown here is derived from an EMBL/GenBank/DDBJ whole genome shotgun (WGS) entry which is preliminary data.</text>
</comment>
<evidence type="ECO:0000256" key="1">
    <source>
        <dbReference type="ARBA" id="ARBA00022723"/>
    </source>
</evidence>
<dbReference type="InterPro" id="IPR014710">
    <property type="entry name" value="RmlC-like_jellyroll"/>
</dbReference>
<reference evidence="3 4" key="1">
    <citation type="submission" date="2024-03" db="EMBL/GenBank/DDBJ databases">
        <title>Human intestinal bacterial collection.</title>
        <authorList>
            <person name="Pauvert C."/>
            <person name="Hitch T.C.A."/>
            <person name="Clavel T."/>
        </authorList>
    </citation>
    <scope>NUCLEOTIDE SEQUENCE [LARGE SCALE GENOMIC DNA]</scope>
    <source>
        <strain evidence="3 4">CLA-AA-H132</strain>
    </source>
</reference>
<proteinExistence type="predicted"/>
<dbReference type="InterPro" id="IPR011051">
    <property type="entry name" value="RmlC_Cupin_sf"/>
</dbReference>
<evidence type="ECO:0000313" key="3">
    <source>
        <dbReference type="EMBL" id="MEQ2473284.1"/>
    </source>
</evidence>
<dbReference type="InterPro" id="IPR013096">
    <property type="entry name" value="Cupin_2"/>
</dbReference>
<dbReference type="PANTHER" id="PTHR35848:SF6">
    <property type="entry name" value="CUPIN TYPE-2 DOMAIN-CONTAINING PROTEIN"/>
    <property type="match status" value="1"/>
</dbReference>
<protein>
    <submittedName>
        <fullName evidence="3">Cupin domain-containing protein</fullName>
    </submittedName>
</protein>
<sequence>MEKKKWSFVNAENVVPYVCDETYSSKQLTGDELAGFPVININEGTLKGGCRTGGGAHEDTEIYYIVEGTGILWLDEDSIPVKPGDIIVIPPHTFHWIDNTMNKEDFKLFTLWPKQEQNEVYFVRKKAWGTSMKYVDEDYLKKRIEAGEKK</sequence>
<dbReference type="InterPro" id="IPR051610">
    <property type="entry name" value="GPI/OXD"/>
</dbReference>
<evidence type="ECO:0000313" key="4">
    <source>
        <dbReference type="Proteomes" id="UP001438008"/>
    </source>
</evidence>
<keyword evidence="4" id="KW-1185">Reference proteome</keyword>
<accession>A0ABV1FJN9</accession>
<dbReference type="PANTHER" id="PTHR35848">
    <property type="entry name" value="OXALATE-BINDING PROTEIN"/>
    <property type="match status" value="1"/>
</dbReference>